<evidence type="ECO:0000313" key="8">
    <source>
        <dbReference type="Proteomes" id="UP000251402"/>
    </source>
</evidence>
<evidence type="ECO:0000313" key="7">
    <source>
        <dbReference type="EMBL" id="QEM13167.1"/>
    </source>
</evidence>
<dbReference type="GO" id="GO:0009279">
    <property type="term" value="C:cell outer membrane"/>
    <property type="evidence" value="ECO:0007669"/>
    <property type="project" value="UniProtKB-SubCell"/>
</dbReference>
<proteinExistence type="predicted"/>
<dbReference type="EMBL" id="CP043450">
    <property type="protein sequence ID" value="QEM13167.1"/>
    <property type="molecule type" value="Genomic_DNA"/>
</dbReference>
<dbReference type="CDD" id="cd07185">
    <property type="entry name" value="OmpA_C-like"/>
    <property type="match status" value="1"/>
</dbReference>
<dbReference type="SUPFAM" id="SSF103088">
    <property type="entry name" value="OmpA-like"/>
    <property type="match status" value="1"/>
</dbReference>
<dbReference type="InterPro" id="IPR036737">
    <property type="entry name" value="OmpA-like_sf"/>
</dbReference>
<keyword evidence="2 4" id="KW-0472">Membrane</keyword>
<sequence>MKTNYLKPITTALAVLFCLLNFAAMAGNPDKPGTKKDDSPKKLSPKALANMKIKNIEFGFNKSTIPDNAHNNLKNVAKLMKDNNASLKLGGYADNRGAYVYNWMLSKARAEAVKTYLVQNGADSARIAATEYGYTHPVASNKTIAGRQKNRRVEVHFTN</sequence>
<evidence type="ECO:0000259" key="6">
    <source>
        <dbReference type="PROSITE" id="PS51123"/>
    </source>
</evidence>
<feature type="chain" id="PRO_5023111874" evidence="5">
    <location>
        <begin position="27"/>
        <end position="159"/>
    </location>
</feature>
<evidence type="ECO:0000256" key="4">
    <source>
        <dbReference type="PROSITE-ProRule" id="PRU00473"/>
    </source>
</evidence>
<evidence type="ECO:0000256" key="2">
    <source>
        <dbReference type="ARBA" id="ARBA00023136"/>
    </source>
</evidence>
<accession>A0A5C1I4Y6</accession>
<dbReference type="InterPro" id="IPR006665">
    <property type="entry name" value="OmpA-like"/>
</dbReference>
<dbReference type="InterPro" id="IPR050330">
    <property type="entry name" value="Bact_OuterMem_StrucFunc"/>
</dbReference>
<protein>
    <submittedName>
        <fullName evidence="7">OmpA family protein</fullName>
    </submittedName>
</protein>
<organism evidence="7 8">
    <name type="scientific">Mucilaginibacter rubeus</name>
    <dbReference type="NCBI Taxonomy" id="2027860"/>
    <lineage>
        <taxon>Bacteria</taxon>
        <taxon>Pseudomonadati</taxon>
        <taxon>Bacteroidota</taxon>
        <taxon>Sphingobacteriia</taxon>
        <taxon>Sphingobacteriales</taxon>
        <taxon>Sphingobacteriaceae</taxon>
        <taxon>Mucilaginibacter</taxon>
    </lineage>
</organism>
<dbReference type="PRINTS" id="PR01023">
    <property type="entry name" value="NAFLGMOTY"/>
</dbReference>
<feature type="signal peptide" evidence="5">
    <location>
        <begin position="1"/>
        <end position="26"/>
    </location>
</feature>
<name>A0A5C1I4Y6_9SPHI</name>
<dbReference type="OrthoDB" id="9782229at2"/>
<feature type="domain" description="OmpA-like" evidence="6">
    <location>
        <begin position="45"/>
        <end position="159"/>
    </location>
</feature>
<gene>
    <name evidence="7" type="ORF">DEO27_025205</name>
</gene>
<dbReference type="PROSITE" id="PS51123">
    <property type="entry name" value="OMPA_2"/>
    <property type="match status" value="1"/>
</dbReference>
<dbReference type="Pfam" id="PF00691">
    <property type="entry name" value="OmpA"/>
    <property type="match status" value="1"/>
</dbReference>
<dbReference type="AlphaFoldDB" id="A0A5C1I4Y6"/>
<dbReference type="PANTHER" id="PTHR30329:SF21">
    <property type="entry name" value="LIPOPROTEIN YIAD-RELATED"/>
    <property type="match status" value="1"/>
</dbReference>
<dbReference type="PRINTS" id="PR01021">
    <property type="entry name" value="OMPADOMAIN"/>
</dbReference>
<dbReference type="Gene3D" id="3.30.1330.60">
    <property type="entry name" value="OmpA-like domain"/>
    <property type="match status" value="1"/>
</dbReference>
<keyword evidence="3" id="KW-0998">Cell outer membrane</keyword>
<dbReference type="RefSeq" id="WP_112568240.1">
    <property type="nucleotide sequence ID" value="NZ_CP043450.1"/>
</dbReference>
<evidence type="ECO:0000256" key="1">
    <source>
        <dbReference type="ARBA" id="ARBA00004442"/>
    </source>
</evidence>
<comment type="subcellular location">
    <subcellularLocation>
        <location evidence="1">Cell outer membrane</location>
    </subcellularLocation>
</comment>
<dbReference type="InterPro" id="IPR006664">
    <property type="entry name" value="OMP_bac"/>
</dbReference>
<reference evidence="7" key="1">
    <citation type="submission" date="2019-08" db="EMBL/GenBank/DDBJ databases">
        <title>Comparative genome analysis confer to the adaptation heavy metal polluted environment.</title>
        <authorList>
            <person name="Li Y."/>
        </authorList>
    </citation>
    <scope>NUCLEOTIDE SEQUENCE [LARGE SCALE GENOMIC DNA]</scope>
    <source>
        <strain evidence="7">P1</strain>
    </source>
</reference>
<evidence type="ECO:0000256" key="5">
    <source>
        <dbReference type="SAM" id="SignalP"/>
    </source>
</evidence>
<keyword evidence="5" id="KW-0732">Signal</keyword>
<keyword evidence="8" id="KW-1185">Reference proteome</keyword>
<dbReference type="KEGG" id="mrub:DEO27_025205"/>
<dbReference type="Proteomes" id="UP000251402">
    <property type="component" value="Chromosome"/>
</dbReference>
<evidence type="ECO:0000256" key="3">
    <source>
        <dbReference type="ARBA" id="ARBA00023237"/>
    </source>
</evidence>
<dbReference type="PANTHER" id="PTHR30329">
    <property type="entry name" value="STATOR ELEMENT OF FLAGELLAR MOTOR COMPLEX"/>
    <property type="match status" value="1"/>
</dbReference>